<feature type="chain" id="PRO_5013331700" description="Peptidase S11 D-alanyl-D-alanine carboxypeptidase A N-terminal domain-containing protein" evidence="2">
    <location>
        <begin position="18"/>
        <end position="427"/>
    </location>
</feature>
<dbReference type="InterPro" id="IPR012338">
    <property type="entry name" value="Beta-lactam/transpept-like"/>
</dbReference>
<dbReference type="Pfam" id="PF00768">
    <property type="entry name" value="Peptidase_S11"/>
    <property type="match status" value="1"/>
</dbReference>
<protein>
    <recommendedName>
        <fullName evidence="3">Peptidase S11 D-alanyl-D-alanine carboxypeptidase A N-terminal domain-containing protein</fullName>
    </recommendedName>
</protein>
<keyword evidence="2" id="KW-0732">Signal</keyword>
<dbReference type="SUPFAM" id="SSF56601">
    <property type="entry name" value="beta-lactamase/transpeptidase-like"/>
    <property type="match status" value="1"/>
</dbReference>
<dbReference type="Proteomes" id="UP000218775">
    <property type="component" value="Unassembled WGS sequence"/>
</dbReference>
<keyword evidence="1" id="KW-1133">Transmembrane helix</keyword>
<keyword evidence="1" id="KW-0472">Membrane</keyword>
<dbReference type="Gene3D" id="3.40.710.10">
    <property type="entry name" value="DD-peptidase/beta-lactamase superfamily"/>
    <property type="match status" value="1"/>
</dbReference>
<evidence type="ECO:0000259" key="3">
    <source>
        <dbReference type="Pfam" id="PF00768"/>
    </source>
</evidence>
<evidence type="ECO:0000313" key="5">
    <source>
        <dbReference type="Proteomes" id="UP000218775"/>
    </source>
</evidence>
<gene>
    <name evidence="4" type="ORF">COB21_00625</name>
</gene>
<reference evidence="5" key="1">
    <citation type="submission" date="2017-08" db="EMBL/GenBank/DDBJ databases">
        <title>A dynamic microbial community with high functional redundancy inhabits the cold, oxic subseafloor aquifer.</title>
        <authorList>
            <person name="Tully B.J."/>
            <person name="Wheat C.G."/>
            <person name="Glazer B.T."/>
            <person name="Huber J.A."/>
        </authorList>
    </citation>
    <scope>NUCLEOTIDE SEQUENCE [LARGE SCALE GENOMIC DNA]</scope>
</reference>
<evidence type="ECO:0000313" key="4">
    <source>
        <dbReference type="EMBL" id="PCI78371.1"/>
    </source>
</evidence>
<evidence type="ECO:0000256" key="2">
    <source>
        <dbReference type="SAM" id="SignalP"/>
    </source>
</evidence>
<organism evidence="4 5">
    <name type="scientific">Aerophobetes bacterium</name>
    <dbReference type="NCBI Taxonomy" id="2030807"/>
    <lineage>
        <taxon>Bacteria</taxon>
        <taxon>Candidatus Aerophobota</taxon>
    </lineage>
</organism>
<evidence type="ECO:0000256" key="1">
    <source>
        <dbReference type="SAM" id="Phobius"/>
    </source>
</evidence>
<accession>A0A2A4X7S9</accession>
<dbReference type="PANTHER" id="PTHR21581:SF6">
    <property type="entry name" value="TRAFFICKING PROTEIN PARTICLE COMPLEX SUBUNIT 12"/>
    <property type="match status" value="1"/>
</dbReference>
<dbReference type="GO" id="GO:0009002">
    <property type="term" value="F:serine-type D-Ala-D-Ala carboxypeptidase activity"/>
    <property type="evidence" value="ECO:0007669"/>
    <property type="project" value="InterPro"/>
</dbReference>
<feature type="transmembrane region" description="Helical" evidence="1">
    <location>
        <begin position="400"/>
        <end position="418"/>
    </location>
</feature>
<dbReference type="EMBL" id="NVUK01000006">
    <property type="protein sequence ID" value="PCI78371.1"/>
    <property type="molecule type" value="Genomic_DNA"/>
</dbReference>
<feature type="signal peptide" evidence="2">
    <location>
        <begin position="1"/>
        <end position="17"/>
    </location>
</feature>
<sequence length="427" mass="48606">MKFLYLLFFCCFMQLQAEPFSTQIDAERAILINAETGRVLFEKRAFEKAYPASLTKIATALYALEQNLSLEEEVTAHASCLKVMSKSKKIEKDYRIKPYLLEPDGSHFWLRRGEKLSLYDLLCGVMVKSANDAANVVAFHAGGGSIEAFMGGMNHYLKTLGCKDTHFVNPHGLHYPTHSTTAYDMAQIVKKAMSNPDMMSLASIKKYYRPKTKMQGKQVVYSSNRLMLKGPFFYEKALGMKSGYIENAQYTLAAIAQDDSRTLIAVVLGCSSTQARYRDVIKLFDMAFAEERVNRLVFNKSDALFSTKPRGAKKRVDAQLVSNVFLNYFPSERQNFEVKVHWNNAALPIEKDQDVGYVELYEIESGAVIHREPFYAMDRVVSTLSFKIKRALAHPFESSFSRLLWLSIISAAVAVYLLRRRRPKPFR</sequence>
<dbReference type="PANTHER" id="PTHR21581">
    <property type="entry name" value="D-ALANYL-D-ALANINE CARBOXYPEPTIDASE"/>
    <property type="match status" value="1"/>
</dbReference>
<keyword evidence="1" id="KW-0812">Transmembrane</keyword>
<dbReference type="AlphaFoldDB" id="A0A2A4X7S9"/>
<dbReference type="GO" id="GO:0006508">
    <property type="term" value="P:proteolysis"/>
    <property type="evidence" value="ECO:0007669"/>
    <property type="project" value="InterPro"/>
</dbReference>
<proteinExistence type="predicted"/>
<name>A0A2A4X7S9_UNCAE</name>
<comment type="caution">
    <text evidence="4">The sequence shown here is derived from an EMBL/GenBank/DDBJ whole genome shotgun (WGS) entry which is preliminary data.</text>
</comment>
<dbReference type="InterPro" id="IPR001967">
    <property type="entry name" value="Peptidase_S11_N"/>
</dbReference>
<feature type="domain" description="Peptidase S11 D-alanyl-D-alanine carboxypeptidase A N-terminal" evidence="3">
    <location>
        <begin position="19"/>
        <end position="270"/>
    </location>
</feature>